<proteinExistence type="predicted"/>
<protein>
    <recommendedName>
        <fullName evidence="3">Genetic interactor of prohibitin 5, mitochondrial</fullName>
    </recommendedName>
</protein>
<comment type="caution">
    <text evidence="1">The sequence shown here is derived from an EMBL/GenBank/DDBJ whole genome shotgun (WGS) entry which is preliminary data.</text>
</comment>
<sequence length="254" mass="29651">MYSNLLRVIDQLPILPLSKDIVHKHWDQLTTRRKTIFYDLVKAVVPCEGKPAKRDLLALLHQIHYCIEPQLSREKPVHLLSFERPERYKAVLAEWPRVSERELLGRVIDKLQKKAVAKRDVEVRDPTLLGMLKQYHYLISAEILPNPGKTVRRRRQMGYTFGGYNDTPVTLQQLTPFGDLESPVNHQNRARRHLHSLYRLLDSSYPAISTQHRDTLTSQLTSSNRGTNRLYTQLLVQGYTYEENVNGITYKRIK</sequence>
<evidence type="ECO:0008006" key="3">
    <source>
        <dbReference type="Google" id="ProtNLM"/>
    </source>
</evidence>
<organism evidence="1 2">
    <name type="scientific">Nakaseomyces bracarensis</name>
    <dbReference type="NCBI Taxonomy" id="273131"/>
    <lineage>
        <taxon>Eukaryota</taxon>
        <taxon>Fungi</taxon>
        <taxon>Dikarya</taxon>
        <taxon>Ascomycota</taxon>
        <taxon>Saccharomycotina</taxon>
        <taxon>Saccharomycetes</taxon>
        <taxon>Saccharomycetales</taxon>
        <taxon>Saccharomycetaceae</taxon>
        <taxon>Nakaseomyces</taxon>
    </lineage>
</organism>
<accession>A0ABR4NX51</accession>
<keyword evidence="2" id="KW-1185">Reference proteome</keyword>
<evidence type="ECO:0000313" key="1">
    <source>
        <dbReference type="EMBL" id="KAL3233478.1"/>
    </source>
</evidence>
<dbReference type="EMBL" id="JBEVYD010000004">
    <property type="protein sequence ID" value="KAL3233478.1"/>
    <property type="molecule type" value="Genomic_DNA"/>
</dbReference>
<evidence type="ECO:0000313" key="2">
    <source>
        <dbReference type="Proteomes" id="UP001623330"/>
    </source>
</evidence>
<gene>
    <name evidence="1" type="ORF">RNJ44_03518</name>
</gene>
<reference evidence="1 2" key="1">
    <citation type="submission" date="2024-05" db="EMBL/GenBank/DDBJ databases">
        <title>Long read based assembly of the Candida bracarensis genome reveals expanded adhesin content.</title>
        <authorList>
            <person name="Marcet-Houben M."/>
            <person name="Ksiezopolska E."/>
            <person name="Gabaldon T."/>
        </authorList>
    </citation>
    <scope>NUCLEOTIDE SEQUENCE [LARGE SCALE GENOMIC DNA]</scope>
    <source>
        <strain evidence="1 2">CBM6</strain>
    </source>
</reference>
<name>A0ABR4NX51_9SACH</name>
<dbReference type="Proteomes" id="UP001623330">
    <property type="component" value="Unassembled WGS sequence"/>
</dbReference>